<evidence type="ECO:0000313" key="5">
    <source>
        <dbReference type="Proteomes" id="UP001165263"/>
    </source>
</evidence>
<comment type="caution">
    <text evidence="4">The sequence shown here is derived from an EMBL/GenBank/DDBJ whole genome shotgun (WGS) entry which is preliminary data.</text>
</comment>
<keyword evidence="2" id="KW-0812">Transmembrane</keyword>
<gene>
    <name evidence="4" type="ORF">NX786_12450</name>
</gene>
<protein>
    <submittedName>
        <fullName evidence="4">Uncharacterized protein</fullName>
    </submittedName>
</protein>
<evidence type="ECO:0000256" key="2">
    <source>
        <dbReference type="SAM" id="Phobius"/>
    </source>
</evidence>
<evidence type="ECO:0000256" key="1">
    <source>
        <dbReference type="SAM" id="MobiDB-lite"/>
    </source>
</evidence>
<organism evidence="4 5">
    <name type="scientific">Telluria mixta</name>
    <dbReference type="NCBI Taxonomy" id="34071"/>
    <lineage>
        <taxon>Bacteria</taxon>
        <taxon>Pseudomonadati</taxon>
        <taxon>Pseudomonadota</taxon>
        <taxon>Betaproteobacteria</taxon>
        <taxon>Burkholderiales</taxon>
        <taxon>Oxalobacteraceae</taxon>
        <taxon>Telluria group</taxon>
        <taxon>Telluria</taxon>
    </lineage>
</organism>
<keyword evidence="3" id="KW-0732">Signal</keyword>
<feature type="region of interest" description="Disordered" evidence="1">
    <location>
        <begin position="27"/>
        <end position="162"/>
    </location>
</feature>
<dbReference type="RefSeq" id="WP_259449264.1">
    <property type="nucleotide sequence ID" value="NZ_CP119520.1"/>
</dbReference>
<evidence type="ECO:0000313" key="4">
    <source>
        <dbReference type="EMBL" id="MCS0630145.1"/>
    </source>
</evidence>
<feature type="compositionally biased region" description="Basic and acidic residues" evidence="1">
    <location>
        <begin position="123"/>
        <end position="138"/>
    </location>
</feature>
<dbReference type="Proteomes" id="UP001165263">
    <property type="component" value="Unassembled WGS sequence"/>
</dbReference>
<dbReference type="EMBL" id="JANUHC010000004">
    <property type="protein sequence ID" value="MCS0630145.1"/>
    <property type="molecule type" value="Genomic_DNA"/>
</dbReference>
<feature type="compositionally biased region" description="Low complexity" evidence="1">
    <location>
        <begin position="27"/>
        <end position="86"/>
    </location>
</feature>
<feature type="transmembrane region" description="Helical" evidence="2">
    <location>
        <begin position="214"/>
        <end position="235"/>
    </location>
</feature>
<accession>A0ABT2BYD1</accession>
<keyword evidence="2" id="KW-0472">Membrane</keyword>
<keyword evidence="2" id="KW-1133">Transmembrane helix</keyword>
<proteinExistence type="predicted"/>
<feature type="signal peptide" evidence="3">
    <location>
        <begin position="1"/>
        <end position="27"/>
    </location>
</feature>
<keyword evidence="5" id="KW-1185">Reference proteome</keyword>
<sequence length="254" mass="26467">MTMLKSYNVAFVLALLLSLAHVGAVDAKPSSSSSFKSGFSSQRSSSPSKPSYSSAKSSGTSFGSFSRRSSSSSDAAPAPAQPSRSSGGFGSFGRGSTTPQKSDSALSQKLDRNTSEANALRTLDARRQAQADAARDTRPVPGYEQGRSAPTYAPPPTQQQQPPVIVRQDSGLGHVIAGAVIANASRGAHANNNGYPGGYAGGAAPAPSGGGTSFLGVFLTLCVLALIGWGLYFAWRRLRRSRDAKKPNYSFERN</sequence>
<reference evidence="4" key="1">
    <citation type="submission" date="2022-08" db="EMBL/GenBank/DDBJ databases">
        <title>Reclassification of Massilia species as members of the genera Telluria, Duganella, Pseudoduganella, Mokoshia gen. nov. and Zemynaea gen. nov. using orthogonal and non-orthogonal genome-based approaches.</title>
        <authorList>
            <person name="Bowman J.P."/>
        </authorList>
    </citation>
    <scope>NUCLEOTIDE SEQUENCE</scope>
    <source>
        <strain evidence="4">LMG 11547</strain>
    </source>
</reference>
<name>A0ABT2BYD1_9BURK</name>
<feature type="chain" id="PRO_5045367018" evidence="3">
    <location>
        <begin position="28"/>
        <end position="254"/>
    </location>
</feature>
<evidence type="ECO:0000256" key="3">
    <source>
        <dbReference type="SAM" id="SignalP"/>
    </source>
</evidence>
<feature type="compositionally biased region" description="Polar residues" evidence="1">
    <location>
        <begin position="97"/>
        <end position="107"/>
    </location>
</feature>